<dbReference type="EMBL" id="BARW01009824">
    <property type="protein sequence ID" value="GAI84870.1"/>
    <property type="molecule type" value="Genomic_DNA"/>
</dbReference>
<dbReference type="Gene3D" id="3.30.2320.50">
    <property type="match status" value="1"/>
</dbReference>
<accession>X1TBB9</accession>
<comment type="caution">
    <text evidence="1">The sequence shown here is derived from an EMBL/GenBank/DDBJ whole genome shotgun (WGS) entry which is preliminary data.</text>
</comment>
<protein>
    <recommendedName>
        <fullName evidence="2">Hydrogenase maturation nickel metallochaperone HypA</fullName>
    </recommendedName>
</protein>
<proteinExistence type="predicted"/>
<gene>
    <name evidence="1" type="ORF">S12H4_19610</name>
</gene>
<reference evidence="1" key="1">
    <citation type="journal article" date="2014" name="Front. Microbiol.">
        <title>High frequency of phylogenetically diverse reductive dehalogenase-homologous genes in deep subseafloor sedimentary metagenomes.</title>
        <authorList>
            <person name="Kawai M."/>
            <person name="Futagami T."/>
            <person name="Toyoda A."/>
            <person name="Takaki Y."/>
            <person name="Nishi S."/>
            <person name="Hori S."/>
            <person name="Arai W."/>
            <person name="Tsubouchi T."/>
            <person name="Morono Y."/>
            <person name="Uchiyama I."/>
            <person name="Ito T."/>
            <person name="Fujiyama A."/>
            <person name="Inagaki F."/>
            <person name="Takami H."/>
        </authorList>
    </citation>
    <scope>NUCLEOTIDE SEQUENCE</scope>
    <source>
        <strain evidence="1">Expedition CK06-06</strain>
    </source>
</reference>
<evidence type="ECO:0008006" key="2">
    <source>
        <dbReference type="Google" id="ProtNLM"/>
    </source>
</evidence>
<evidence type="ECO:0000313" key="1">
    <source>
        <dbReference type="EMBL" id="GAI84870.1"/>
    </source>
</evidence>
<name>X1TBB9_9ZZZZ</name>
<organism evidence="1">
    <name type="scientific">marine sediment metagenome</name>
    <dbReference type="NCBI Taxonomy" id="412755"/>
    <lineage>
        <taxon>unclassified sequences</taxon>
        <taxon>metagenomes</taxon>
        <taxon>ecological metagenomes</taxon>
    </lineage>
</organism>
<dbReference type="AlphaFoldDB" id="X1TBB9"/>
<sequence length="45" mass="4983">MHESHLIELIIKGISENAKKEEAKSVSKIRPKAGAITGVKKDSFY</sequence>